<dbReference type="EMBL" id="MU273769">
    <property type="protein sequence ID" value="KAI0028278.1"/>
    <property type="molecule type" value="Genomic_DNA"/>
</dbReference>
<evidence type="ECO:0000313" key="1">
    <source>
        <dbReference type="EMBL" id="KAI0028278.1"/>
    </source>
</evidence>
<reference evidence="1" key="2">
    <citation type="journal article" date="2022" name="New Phytol.">
        <title>Evolutionary transition to the ectomycorrhizal habit in the genomes of a hyperdiverse lineage of mushroom-forming fungi.</title>
        <authorList>
            <person name="Looney B."/>
            <person name="Miyauchi S."/>
            <person name="Morin E."/>
            <person name="Drula E."/>
            <person name="Courty P.E."/>
            <person name="Kohler A."/>
            <person name="Kuo A."/>
            <person name="LaButti K."/>
            <person name="Pangilinan J."/>
            <person name="Lipzen A."/>
            <person name="Riley R."/>
            <person name="Andreopoulos W."/>
            <person name="He G."/>
            <person name="Johnson J."/>
            <person name="Nolan M."/>
            <person name="Tritt A."/>
            <person name="Barry K.W."/>
            <person name="Grigoriev I.V."/>
            <person name="Nagy L.G."/>
            <person name="Hibbett D."/>
            <person name="Henrissat B."/>
            <person name="Matheny P.B."/>
            <person name="Labbe J."/>
            <person name="Martin F.M."/>
        </authorList>
    </citation>
    <scope>NUCLEOTIDE SEQUENCE</scope>
    <source>
        <strain evidence="1">EC-137</strain>
    </source>
</reference>
<proteinExistence type="predicted"/>
<sequence length="2311" mass="255409">MEKNGNFVFGRDEGRVGRRRYAQTSMPTLYFRDGILSIPGYAFEKATRWEDTGSSTMLCEGNSLKDGSLVLAKIAPAHTNAAVMLDREAHIIGLLQASSEASSTIVRLIEVFTIPRTNGDCVVLLMVHPGPNQLGHHFPRSKINDLLLSDVTPSYGQRPVSRGGPPSHSVFFMEEDDTPMLPGDSENVDTMDLATFLEFAIQATYCLEMLHKLGLVHREVRANAFHINSHSGAVRLVHFGNRSVSLEQFGGPSSLVIHADTYEEIDKNRVKEALCYLAPEQTGSTEANGEDSRTDLYSLGVLFWTLIVGRGVLPFEGGPLEILHSIVQKRPMPVHEVRRDVPHVLAQIVEKLLSKNADQRYQSAYGLKQDLLECQRRLLASVSSMSDQALDLIPMFEIAQQDRYMDFTLPTSIFGREKELETIRAIVKHASSTYSHYATSAKGAISLTPSSSQNSGSLGNADQLSDIESKSTHSGCAGRGSDDSASRMDISPVTTASGSPSNTITASTMTNVSDGIRRIALHTHRRGPHAHSILVIGSPGLGKTSLVLANQAKWRAHGLWGHAKFQANITAPFAALLSCLSSVLRQLMVFSTDLHRFIGSLKVRLGPQIRNIPLLYDGAPELRDILDLFNMSSEIPQESLPTRELRARFQSLVEIVFSVLAETRLFALFLDDLQDADESSLDLITTLAGSRSNLLFFVTIRDDRPEFIERARGMFKGPRATWIMLEPLSFTAVAALCTRVLRHTKEAVAPLARLIHTISSGNAFSARNLLVVLHRQKLITYDPDGNHWRYDLALVQSALVMQKVASDPNDLAYLVEHLRELPEEARRYIVWASFFGSTFKVTDVSLVMDREESSGSQSEDEEPFNFKPSKREWDQASTSRGSIHGLQVAIAEGWLVQRGRDMCSFAHDRYRQAAELEAHSHSEGFVAKMSYRILMTMLREPTPDMYQISERAQKCLDLLRRHPKRDELIDLLISAGEAAQARGAHEQAYQSFVSARSLLDGNEWKTHAKRTFSLYLKLAELSTWRGDGADSDAYVSECYSRAEHPEDKAIVLRLRSRNHWIRNELGMSLDDTVLALHALGVDINLTPDPDAANVMFEQVKNEILAVGFEAILSIPRSTDSRIDLAVDLLGDAGIPSLISQIGIGSHWNIETGITDVIGLTVRGLTAHGMSRGTSLGFLFALEAAAERRELYRFSADLGKLALRISERFGSSSEKCRSLVLFSAVVSGYDNTHIRSNVPRLEEAMKYAGSAGDRGYGSLASLYMIQTKLFTCEHLDELVTAAEESCNDITLWAPEGHIGFFATSLLCCIRALSGATVNTSPSMVYDTLTFSEEAFLSRMITFQNGAAITMAWWVVSLYCLGHAAEAAVLGFKVYESRRLLSNHRHTRYSLFFHSLALITCVRDGGTSQATAVHYLEQVQANQAYLRKWLSPSPVNNSMWIALVDAEVASLEDSPDTYKMYDVAVKLAVNNDWLLEEGWALFLQGSHFVRQGVDNLGSELQRRGIARQSQWGAQGIVTHLSTSLLSRSQESLKRHIFSSDVGVQTESTVLGVQTQPKSLFAYEDVKPEEVEEDEAKNLPAADLAAVLKWSKDISRHIQLFSTLQRLTEIAVEASGAQSASVVITGGGGEYSVATSMIPPGHCKVFEDAPSIRTIKDPLQKAIIEHCLNVKERIAFNDATSDNRFASDALESPHRSVICLPIFGNRGQTFGALFLASKYAFSSNQVVLLTLLCQQANISVANALLFRSVQAGTRENLKMISAQREALEVARQSREAAEKAAKIKSNFLASMSHELRTPFSSFYGLLDLLASDELQPRQRDIVQTAKQSCDHLLKVINSILDYSKLEASGVKLEFTGFAVEDVIADCLELLLPTAAQKLDLSFNIDRDVPPWVTADYERIRQILMNLIGNAVKFTQHGSVKVLCSVDTETLPPVDHVTNLKFVIRDTGIGLSPTDVDHLFVPFQQADNSTTRRFGGTGLGLSICRELVKLMGGVIGVNSELGKGSVFWFTIPTKPFSSEESRLALLNVENIRNHFIKLRPPTVLVCSPSDATRALLGTMLFGFRVTAIELTSEVFSTEPGRMVIPTFDFIIFDYQGENEIRLFVESLKIPALQATKVIHLYTPVASDVTGQSLIGDDIPGVRRMTKPPRAARLLQTMAGLSQMPPEVYGSVPDDQKMAVEEKPAPKRTLYGNILIAEDNVVAQQLLIRQLSSLDLTVTATANGEEAISEWESHEPGFFSLALFDHHMPICDGVEAAKRIRLLESRRKIPPSLVLPIVALSADCQDSTKRLCLSAGMNDFHSKPLKRGTCCLLRYP</sequence>
<comment type="caution">
    <text evidence="1">The sequence shown here is derived from an EMBL/GenBank/DDBJ whole genome shotgun (WGS) entry which is preliminary data.</text>
</comment>
<reference evidence="1" key="1">
    <citation type="submission" date="2021-02" db="EMBL/GenBank/DDBJ databases">
        <authorList>
            <consortium name="DOE Joint Genome Institute"/>
            <person name="Ahrendt S."/>
            <person name="Looney B.P."/>
            <person name="Miyauchi S."/>
            <person name="Morin E."/>
            <person name="Drula E."/>
            <person name="Courty P.E."/>
            <person name="Chicoki N."/>
            <person name="Fauchery L."/>
            <person name="Kohler A."/>
            <person name="Kuo A."/>
            <person name="Labutti K."/>
            <person name="Pangilinan J."/>
            <person name="Lipzen A."/>
            <person name="Riley R."/>
            <person name="Andreopoulos W."/>
            <person name="He G."/>
            <person name="Johnson J."/>
            <person name="Barry K.W."/>
            <person name="Grigoriev I.V."/>
            <person name="Nagy L."/>
            <person name="Hibbett D."/>
            <person name="Henrissat B."/>
            <person name="Matheny P.B."/>
            <person name="Labbe J."/>
            <person name="Martin F."/>
        </authorList>
    </citation>
    <scope>NUCLEOTIDE SEQUENCE</scope>
    <source>
        <strain evidence="1">EC-137</strain>
    </source>
</reference>
<evidence type="ECO:0000313" key="2">
    <source>
        <dbReference type="Proteomes" id="UP000814128"/>
    </source>
</evidence>
<organism evidence="1 2">
    <name type="scientific">Vararia minispora EC-137</name>
    <dbReference type="NCBI Taxonomy" id="1314806"/>
    <lineage>
        <taxon>Eukaryota</taxon>
        <taxon>Fungi</taxon>
        <taxon>Dikarya</taxon>
        <taxon>Basidiomycota</taxon>
        <taxon>Agaricomycotina</taxon>
        <taxon>Agaricomycetes</taxon>
        <taxon>Russulales</taxon>
        <taxon>Lachnocladiaceae</taxon>
        <taxon>Vararia</taxon>
    </lineage>
</organism>
<dbReference type="Proteomes" id="UP000814128">
    <property type="component" value="Unassembled WGS sequence"/>
</dbReference>
<gene>
    <name evidence="1" type="ORF">K488DRAFT_59007</name>
</gene>
<keyword evidence="2" id="KW-1185">Reference proteome</keyword>
<protein>
    <submittedName>
        <fullName evidence="1">Histidine kinase</fullName>
    </submittedName>
</protein>
<keyword evidence="1" id="KW-0418">Kinase</keyword>
<keyword evidence="1" id="KW-0808">Transferase</keyword>
<accession>A0ACB8Q9L5</accession>
<name>A0ACB8Q9L5_9AGAM</name>